<evidence type="ECO:0000313" key="2">
    <source>
        <dbReference type="EMBL" id="CDH59143.1"/>
    </source>
</evidence>
<keyword evidence="3" id="KW-1185">Reference proteome</keyword>
<dbReference type="SUPFAM" id="SSF53448">
    <property type="entry name" value="Nucleotide-diphospho-sugar transferases"/>
    <property type="match status" value="1"/>
</dbReference>
<evidence type="ECO:0000256" key="1">
    <source>
        <dbReference type="SAM" id="Phobius"/>
    </source>
</evidence>
<dbReference type="InterPro" id="IPR029044">
    <property type="entry name" value="Nucleotide-diphossugar_trans"/>
</dbReference>
<organism evidence="2 3">
    <name type="scientific">Lichtheimia corymbifera JMRC:FSU:9682</name>
    <dbReference type="NCBI Taxonomy" id="1263082"/>
    <lineage>
        <taxon>Eukaryota</taxon>
        <taxon>Fungi</taxon>
        <taxon>Fungi incertae sedis</taxon>
        <taxon>Mucoromycota</taxon>
        <taxon>Mucoromycotina</taxon>
        <taxon>Mucoromycetes</taxon>
        <taxon>Mucorales</taxon>
        <taxon>Lichtheimiaceae</taxon>
        <taxon>Lichtheimia</taxon>
    </lineage>
</organism>
<keyword evidence="1" id="KW-0472">Membrane</keyword>
<dbReference type="OrthoDB" id="2329609at2759"/>
<dbReference type="CDD" id="cd00761">
    <property type="entry name" value="Glyco_tranf_GTA_type"/>
    <property type="match status" value="1"/>
</dbReference>
<dbReference type="EMBL" id="CBTN010000065">
    <property type="protein sequence ID" value="CDH59143.1"/>
    <property type="molecule type" value="Genomic_DNA"/>
</dbReference>
<protein>
    <submittedName>
        <fullName evidence="2">Uncharacterized protein</fullName>
    </submittedName>
</protein>
<dbReference type="Proteomes" id="UP000027586">
    <property type="component" value="Unassembled WGS sequence"/>
</dbReference>
<feature type="transmembrane region" description="Helical" evidence="1">
    <location>
        <begin position="27"/>
        <end position="46"/>
    </location>
</feature>
<gene>
    <name evidence="2" type="ORF">LCOR_09971.1</name>
</gene>
<sequence>MAARFTLASGLTSKVNAFSAYLSTFSKRSLSLLALFTITISVIFLYSSNSPNFLSTTPDGFRFGRNESHLLSPGVYDCGHKCLRPKVEQLEPKQIWEACLDPGVVPEYYLSVVMVSRNDNYGGEQFHRLQNAIDSTFLMAEETKTPIELLLIEWNPPVGRRRIRDVYRFRRSAYLTYRIITVSREIHEALHGGGKEGSKIYEFEGKNVGIRFARGEFIVCTNQDDIWSRNMYNAIISRVWRKKVFYTQFQDSHIPYQNLPSTLVKLTNFATDDQILEACPHDRYERGQFQLTPHKELDTQNFLEITNEASDFTLAHRDTWKVTHGYRETGARSWMDMELLLTASWTLKIPINYSPEPFTCHQQHEKVAHPNTKEDNQGVDVGRMMNGEETHMNKEDEWGLQTIDLWSHDLQCEVFRGGIGF</sequence>
<dbReference type="Gene3D" id="3.90.550.10">
    <property type="entry name" value="Spore Coat Polysaccharide Biosynthesis Protein SpsA, Chain A"/>
    <property type="match status" value="1"/>
</dbReference>
<name>A0A068S9W0_9FUNG</name>
<dbReference type="AlphaFoldDB" id="A0A068S9W0"/>
<comment type="caution">
    <text evidence="2">The sequence shown here is derived from an EMBL/GenBank/DDBJ whole genome shotgun (WGS) entry which is preliminary data.</text>
</comment>
<proteinExistence type="predicted"/>
<reference evidence="2" key="1">
    <citation type="submission" date="2013-08" db="EMBL/GenBank/DDBJ databases">
        <title>Gene expansion shapes genome architecture in the human pathogen Lichtheimia corymbifera: an evolutionary genomics analysis in the ancient terrestrial Mucorales (Mucoromycotina).</title>
        <authorList>
            <person name="Schwartze V.U."/>
            <person name="Winter S."/>
            <person name="Shelest E."/>
            <person name="Marcet-Houben M."/>
            <person name="Horn F."/>
            <person name="Wehner S."/>
            <person name="Hoffmann K."/>
            <person name="Riege K."/>
            <person name="Sammeth M."/>
            <person name="Nowrousian M."/>
            <person name="Valiante V."/>
            <person name="Linde J."/>
            <person name="Jacobsen I.D."/>
            <person name="Marz M."/>
            <person name="Brakhage A.A."/>
            <person name="Gabaldon T."/>
            <person name="Bocker S."/>
            <person name="Voigt K."/>
        </authorList>
    </citation>
    <scope>NUCLEOTIDE SEQUENCE [LARGE SCALE GENOMIC DNA]</scope>
    <source>
        <strain evidence="2">FSU 9682</strain>
    </source>
</reference>
<dbReference type="VEuPathDB" id="FungiDB:LCOR_09971.1"/>
<keyword evidence="1" id="KW-1133">Transmembrane helix</keyword>
<keyword evidence="1" id="KW-0812">Transmembrane</keyword>
<evidence type="ECO:0000313" key="3">
    <source>
        <dbReference type="Proteomes" id="UP000027586"/>
    </source>
</evidence>
<accession>A0A068S9W0</accession>